<dbReference type="InterPro" id="IPR002350">
    <property type="entry name" value="Kazal_dom"/>
</dbReference>
<evidence type="ECO:0000259" key="2">
    <source>
        <dbReference type="PROSITE" id="PS51465"/>
    </source>
</evidence>
<dbReference type="Pfam" id="PF00050">
    <property type="entry name" value="Kazal_1"/>
    <property type="match status" value="1"/>
</dbReference>
<keyword evidence="1" id="KW-1015">Disulfide bond</keyword>
<feature type="domain" description="Kazal-like" evidence="2">
    <location>
        <begin position="165"/>
        <end position="220"/>
    </location>
</feature>
<dbReference type="InterPro" id="IPR036058">
    <property type="entry name" value="Kazal_dom_sf"/>
</dbReference>
<dbReference type="SMART" id="SM00280">
    <property type="entry name" value="KAZAL"/>
    <property type="match status" value="3"/>
</dbReference>
<feature type="domain" description="Kazal-like" evidence="2">
    <location>
        <begin position="31"/>
        <end position="86"/>
    </location>
</feature>
<dbReference type="Gene3D" id="3.30.60.30">
    <property type="match status" value="3"/>
</dbReference>
<dbReference type="GO" id="GO:0005576">
    <property type="term" value="C:extracellular region"/>
    <property type="evidence" value="ECO:0007669"/>
    <property type="project" value="TreeGrafter"/>
</dbReference>
<dbReference type="FunFam" id="3.30.60.30:FF:000022">
    <property type="entry name" value="Transmembrane agrin"/>
    <property type="match status" value="1"/>
</dbReference>
<dbReference type="InterPro" id="IPR050653">
    <property type="entry name" value="Prot_Inhib_GrowthFact_Antg"/>
</dbReference>
<dbReference type="CDD" id="cd00104">
    <property type="entry name" value="KAZAL_FS"/>
    <property type="match status" value="3"/>
</dbReference>
<organism evidence="3 4">
    <name type="scientific">Menidia menidia</name>
    <name type="common">Atlantic silverside</name>
    <dbReference type="NCBI Taxonomy" id="238744"/>
    <lineage>
        <taxon>Eukaryota</taxon>
        <taxon>Metazoa</taxon>
        <taxon>Chordata</taxon>
        <taxon>Craniata</taxon>
        <taxon>Vertebrata</taxon>
        <taxon>Euteleostomi</taxon>
        <taxon>Actinopterygii</taxon>
        <taxon>Neopterygii</taxon>
        <taxon>Teleostei</taxon>
        <taxon>Neoteleostei</taxon>
        <taxon>Acanthomorphata</taxon>
        <taxon>Ovalentaria</taxon>
        <taxon>Atherinomorphae</taxon>
        <taxon>Atheriniformes</taxon>
        <taxon>Atherinopsidae</taxon>
        <taxon>Menidiinae</taxon>
        <taxon>Menidia</taxon>
    </lineage>
</organism>
<accession>A0A8S4BSD2</accession>
<evidence type="ECO:0000313" key="3">
    <source>
        <dbReference type="EMBL" id="CAG6021111.1"/>
    </source>
</evidence>
<dbReference type="PROSITE" id="PS51465">
    <property type="entry name" value="KAZAL_2"/>
    <property type="match status" value="3"/>
</dbReference>
<reference evidence="3" key="1">
    <citation type="submission" date="2021-05" db="EMBL/GenBank/DDBJ databases">
        <authorList>
            <person name="Tigano A."/>
        </authorList>
    </citation>
    <scope>NUCLEOTIDE SEQUENCE</scope>
</reference>
<dbReference type="Pfam" id="PF07648">
    <property type="entry name" value="Kazal_2"/>
    <property type="match status" value="2"/>
</dbReference>
<dbReference type="Proteomes" id="UP000677803">
    <property type="component" value="Unassembled WGS sequence"/>
</dbReference>
<keyword evidence="4" id="KW-1185">Reference proteome</keyword>
<evidence type="ECO:0000256" key="1">
    <source>
        <dbReference type="ARBA" id="ARBA00023157"/>
    </source>
</evidence>
<proteinExistence type="predicted"/>
<dbReference type="PANTHER" id="PTHR10913">
    <property type="entry name" value="FOLLISTATIN-RELATED"/>
    <property type="match status" value="1"/>
</dbReference>
<dbReference type="OrthoDB" id="126772at2759"/>
<dbReference type="EMBL" id="CAJRST010041110">
    <property type="protein sequence ID" value="CAG6021111.1"/>
    <property type="molecule type" value="Genomic_DNA"/>
</dbReference>
<feature type="domain" description="Kazal-like" evidence="2">
    <location>
        <begin position="94"/>
        <end position="148"/>
    </location>
</feature>
<protein>
    <submittedName>
        <fullName evidence="3">(Atlantic silverside) hypothetical protein</fullName>
    </submittedName>
</protein>
<sequence length="271" mass="29442">MCHEDEGNQALKDPCTEMNCTYGSTCVQSSDGLSAKCMCPLGCEGKVNKTVCGSDGKDYRNKCELHQHACKTQKNIREQFQGPCAKLFRVDTISSKPIMVTPPESCPPDDEPLCASDGQTYPSECAMMATATQKGIKLRKIHAGQCRWLEECKEECMFNAVCVMEQLSARCSCDPIDCDGAYKPVCGRDGRTYSNDCLRRKAECVSRSLISVKHPGPCGECRGRMVPLGGGGGRCVTQSVCLSMSMWLSPLAVWLQVDCGVTQRATSSSGL</sequence>
<evidence type="ECO:0000313" key="4">
    <source>
        <dbReference type="Proteomes" id="UP000677803"/>
    </source>
</evidence>
<dbReference type="FunFam" id="3.30.60.30:FF:000024">
    <property type="entry name" value="Transmembrane agrin"/>
    <property type="match status" value="1"/>
</dbReference>
<dbReference type="GO" id="GO:0030154">
    <property type="term" value="P:cell differentiation"/>
    <property type="evidence" value="ECO:0007669"/>
    <property type="project" value="TreeGrafter"/>
</dbReference>
<gene>
    <name evidence="3" type="ORF">MMEN_LOCUS21329</name>
</gene>
<dbReference type="AlphaFoldDB" id="A0A8S4BSD2"/>
<dbReference type="PANTHER" id="PTHR10913:SF78">
    <property type="entry name" value="AGRIN"/>
    <property type="match status" value="1"/>
</dbReference>
<dbReference type="SUPFAM" id="SSF100895">
    <property type="entry name" value="Kazal-type serine protease inhibitors"/>
    <property type="match status" value="3"/>
</dbReference>
<comment type="caution">
    <text evidence="3">The sequence shown here is derived from an EMBL/GenBank/DDBJ whole genome shotgun (WGS) entry which is preliminary data.</text>
</comment>
<name>A0A8S4BSD2_9TELE</name>